<dbReference type="GO" id="GO:0017057">
    <property type="term" value="F:6-phosphogluconolactonase activity"/>
    <property type="evidence" value="ECO:0007669"/>
    <property type="project" value="TreeGrafter"/>
</dbReference>
<dbReference type="OrthoDB" id="9798862at2"/>
<gene>
    <name evidence="4" type="ORF">SAMN05443244_1391</name>
</gene>
<dbReference type="EMBL" id="FNSD01000001">
    <property type="protein sequence ID" value="SEB63122.1"/>
    <property type="molecule type" value="Genomic_DNA"/>
</dbReference>
<evidence type="ECO:0000313" key="4">
    <source>
        <dbReference type="EMBL" id="SEB63122.1"/>
    </source>
</evidence>
<protein>
    <submittedName>
        <fullName evidence="4">Lactonase, 7-bladed beta-propeller</fullName>
    </submittedName>
</protein>
<dbReference type="PANTHER" id="PTHR30344">
    <property type="entry name" value="6-PHOSPHOGLUCONOLACTONASE-RELATED"/>
    <property type="match status" value="1"/>
</dbReference>
<proteinExistence type="inferred from homology"/>
<dbReference type="InterPro" id="IPR011045">
    <property type="entry name" value="N2O_reductase_N"/>
</dbReference>
<dbReference type="InterPro" id="IPR015943">
    <property type="entry name" value="WD40/YVTN_repeat-like_dom_sf"/>
</dbReference>
<keyword evidence="2" id="KW-0313">Glucose metabolism</keyword>
<accession>A0A1H4KYU4</accession>
<reference evidence="4 5" key="1">
    <citation type="submission" date="2016-10" db="EMBL/GenBank/DDBJ databases">
        <authorList>
            <person name="de Groot N.N."/>
        </authorList>
    </citation>
    <scope>NUCLEOTIDE SEQUENCE [LARGE SCALE GENOMIC DNA]</scope>
    <source>
        <strain evidence="4 5">AB35.6</strain>
    </source>
</reference>
<dbReference type="Proteomes" id="UP000182409">
    <property type="component" value="Unassembled WGS sequence"/>
</dbReference>
<dbReference type="Pfam" id="PF10282">
    <property type="entry name" value="Lactonase"/>
    <property type="match status" value="2"/>
</dbReference>
<evidence type="ECO:0000256" key="1">
    <source>
        <dbReference type="ARBA" id="ARBA00005564"/>
    </source>
</evidence>
<dbReference type="Gene3D" id="2.130.10.10">
    <property type="entry name" value="YVTN repeat-like/Quinoprotein amine dehydrogenase"/>
    <property type="match status" value="2"/>
</dbReference>
<dbReference type="GO" id="GO:0006006">
    <property type="term" value="P:glucose metabolic process"/>
    <property type="evidence" value="ECO:0007669"/>
    <property type="project" value="UniProtKB-KW"/>
</dbReference>
<name>A0A1H4KYU4_9BACT</name>
<feature type="chain" id="PRO_5010303688" evidence="3">
    <location>
        <begin position="29"/>
        <end position="376"/>
    </location>
</feature>
<dbReference type="PANTHER" id="PTHR30344:SF1">
    <property type="entry name" value="6-PHOSPHOGLUCONOLACTONASE"/>
    <property type="match status" value="1"/>
</dbReference>
<keyword evidence="2" id="KW-0119">Carbohydrate metabolism</keyword>
<sequence length="376" mass="37995">MRSITIKFMRIKPSLLLLCLLPISGCNGFFQKDSTTGTTTGTSATNYAFVANTGSNTVTGLGISTTGTLAALSGSPITLGLPPTALVVSRDNKFLWVGTVSAIYGYTIASDGTLAAMSSGNAIANAICTDMQVSPDGKWMMVLDGSGNSIDLFAINTDGTLTPGPNSGIGFTASGTVIPQQLRIAPSGAYVVAAMGTAGELVFSFNTTTGALALLTQTTPPGTTSDNGIAIDSTSTYLYEARSGSNPGLVVSTVGSNGNLTPTTSTTYAAGAQPYSVVLDNTNKYVYVANRTDGTISGYNIGTNAALTAIAGSPFSSGVAVQSLGADSTGKWLLAASYSGSPDLSLYGFDATNLGRLYSVSSAATGTNASVLALSH</sequence>
<evidence type="ECO:0000256" key="2">
    <source>
        <dbReference type="ARBA" id="ARBA00022526"/>
    </source>
</evidence>
<dbReference type="InterPro" id="IPR019405">
    <property type="entry name" value="Lactonase_7-beta_prop"/>
</dbReference>
<dbReference type="AlphaFoldDB" id="A0A1H4KYU4"/>
<feature type="signal peptide" evidence="3">
    <location>
        <begin position="1"/>
        <end position="28"/>
    </location>
</feature>
<evidence type="ECO:0000256" key="3">
    <source>
        <dbReference type="SAM" id="SignalP"/>
    </source>
</evidence>
<dbReference type="SUPFAM" id="SSF50974">
    <property type="entry name" value="Nitrous oxide reductase, N-terminal domain"/>
    <property type="match status" value="1"/>
</dbReference>
<evidence type="ECO:0000313" key="5">
    <source>
        <dbReference type="Proteomes" id="UP000182409"/>
    </source>
</evidence>
<keyword evidence="3" id="KW-0732">Signal</keyword>
<dbReference type="InterPro" id="IPR050282">
    <property type="entry name" value="Cycloisomerase_2"/>
</dbReference>
<comment type="similarity">
    <text evidence="1">Belongs to the cycloisomerase 2 family.</text>
</comment>
<organism evidence="4 5">
    <name type="scientific">Terriglobus roseus</name>
    <dbReference type="NCBI Taxonomy" id="392734"/>
    <lineage>
        <taxon>Bacteria</taxon>
        <taxon>Pseudomonadati</taxon>
        <taxon>Acidobacteriota</taxon>
        <taxon>Terriglobia</taxon>
        <taxon>Terriglobales</taxon>
        <taxon>Acidobacteriaceae</taxon>
        <taxon>Terriglobus</taxon>
    </lineage>
</organism>